<dbReference type="InterPro" id="IPR003660">
    <property type="entry name" value="HAMP_dom"/>
</dbReference>
<dbReference type="EMBL" id="DRTD01000483">
    <property type="protein sequence ID" value="HHE55427.1"/>
    <property type="molecule type" value="Genomic_DNA"/>
</dbReference>
<evidence type="ECO:0000256" key="5">
    <source>
        <dbReference type="ARBA" id="ARBA00022679"/>
    </source>
</evidence>
<evidence type="ECO:0000256" key="2">
    <source>
        <dbReference type="ARBA" id="ARBA00004370"/>
    </source>
</evidence>
<dbReference type="SMART" id="SM00387">
    <property type="entry name" value="HATPase_c"/>
    <property type="match status" value="1"/>
</dbReference>
<dbReference type="SMART" id="SM00388">
    <property type="entry name" value="HisKA"/>
    <property type="match status" value="1"/>
</dbReference>
<dbReference type="Pfam" id="PF00672">
    <property type="entry name" value="HAMP"/>
    <property type="match status" value="1"/>
</dbReference>
<gene>
    <name evidence="14" type="ORF">ENL21_06560</name>
</gene>
<proteinExistence type="predicted"/>
<evidence type="ECO:0000259" key="13">
    <source>
        <dbReference type="PROSITE" id="PS50885"/>
    </source>
</evidence>
<evidence type="ECO:0000256" key="6">
    <source>
        <dbReference type="ARBA" id="ARBA00022692"/>
    </source>
</evidence>
<evidence type="ECO:0000256" key="8">
    <source>
        <dbReference type="ARBA" id="ARBA00022989"/>
    </source>
</evidence>
<keyword evidence="10 11" id="KW-0472">Membrane</keyword>
<keyword evidence="4" id="KW-0597">Phosphoprotein</keyword>
<dbReference type="GO" id="GO:0005886">
    <property type="term" value="C:plasma membrane"/>
    <property type="evidence" value="ECO:0007669"/>
    <property type="project" value="TreeGrafter"/>
</dbReference>
<dbReference type="CDD" id="cd00082">
    <property type="entry name" value="HisKA"/>
    <property type="match status" value="1"/>
</dbReference>
<dbReference type="SUPFAM" id="SSF158472">
    <property type="entry name" value="HAMP domain-like"/>
    <property type="match status" value="1"/>
</dbReference>
<evidence type="ECO:0000256" key="4">
    <source>
        <dbReference type="ARBA" id="ARBA00022553"/>
    </source>
</evidence>
<dbReference type="CDD" id="cd06225">
    <property type="entry name" value="HAMP"/>
    <property type="match status" value="1"/>
</dbReference>
<protein>
    <recommendedName>
        <fullName evidence="3">histidine kinase</fullName>
        <ecNumber evidence="3">2.7.13.3</ecNumber>
    </recommendedName>
</protein>
<dbReference type="PANTHER" id="PTHR45436">
    <property type="entry name" value="SENSOR HISTIDINE KINASE YKOH"/>
    <property type="match status" value="1"/>
</dbReference>
<evidence type="ECO:0000256" key="11">
    <source>
        <dbReference type="SAM" id="Phobius"/>
    </source>
</evidence>
<keyword evidence="5" id="KW-0808">Transferase</keyword>
<dbReference type="CDD" id="cd00075">
    <property type="entry name" value="HATPase"/>
    <property type="match status" value="1"/>
</dbReference>
<comment type="catalytic activity">
    <reaction evidence="1">
        <text>ATP + protein L-histidine = ADP + protein N-phospho-L-histidine.</text>
        <dbReference type="EC" id="2.7.13.3"/>
    </reaction>
</comment>
<evidence type="ECO:0000256" key="1">
    <source>
        <dbReference type="ARBA" id="ARBA00000085"/>
    </source>
</evidence>
<dbReference type="Proteomes" id="UP000886111">
    <property type="component" value="Unassembled WGS sequence"/>
</dbReference>
<dbReference type="PANTHER" id="PTHR45436:SF5">
    <property type="entry name" value="SENSOR HISTIDINE KINASE TRCS"/>
    <property type="match status" value="1"/>
</dbReference>
<dbReference type="PROSITE" id="PS50885">
    <property type="entry name" value="HAMP"/>
    <property type="match status" value="1"/>
</dbReference>
<dbReference type="Gene3D" id="6.10.340.10">
    <property type="match status" value="1"/>
</dbReference>
<comment type="subcellular location">
    <subcellularLocation>
        <location evidence="2">Membrane</location>
    </subcellularLocation>
</comment>
<dbReference type="InterPro" id="IPR003594">
    <property type="entry name" value="HATPase_dom"/>
</dbReference>
<dbReference type="AlphaFoldDB" id="A0A7V5H4G2"/>
<comment type="caution">
    <text evidence="14">The sequence shown here is derived from an EMBL/GenBank/DDBJ whole genome shotgun (WGS) entry which is preliminary data.</text>
</comment>
<name>A0A7V5H4G2_CALAY</name>
<feature type="transmembrane region" description="Helical" evidence="11">
    <location>
        <begin position="20"/>
        <end position="43"/>
    </location>
</feature>
<dbReference type="SUPFAM" id="SSF55874">
    <property type="entry name" value="ATPase domain of HSP90 chaperone/DNA topoisomerase II/histidine kinase"/>
    <property type="match status" value="1"/>
</dbReference>
<dbReference type="InterPro" id="IPR005467">
    <property type="entry name" value="His_kinase_dom"/>
</dbReference>
<feature type="transmembrane region" description="Helical" evidence="11">
    <location>
        <begin position="174"/>
        <end position="195"/>
    </location>
</feature>
<dbReference type="Gene3D" id="3.30.565.10">
    <property type="entry name" value="Histidine kinase-like ATPase, C-terminal domain"/>
    <property type="match status" value="1"/>
</dbReference>
<dbReference type="SUPFAM" id="SSF47384">
    <property type="entry name" value="Homodimeric domain of signal transducing histidine kinase"/>
    <property type="match status" value="1"/>
</dbReference>
<dbReference type="InterPro" id="IPR036097">
    <property type="entry name" value="HisK_dim/P_sf"/>
</dbReference>
<evidence type="ECO:0000259" key="12">
    <source>
        <dbReference type="PROSITE" id="PS50109"/>
    </source>
</evidence>
<dbReference type="InterPro" id="IPR036890">
    <property type="entry name" value="HATPase_C_sf"/>
</dbReference>
<dbReference type="Gene3D" id="1.10.287.130">
    <property type="match status" value="1"/>
</dbReference>
<dbReference type="InterPro" id="IPR003661">
    <property type="entry name" value="HisK_dim/P_dom"/>
</dbReference>
<dbReference type="Pfam" id="PF00512">
    <property type="entry name" value="HisKA"/>
    <property type="match status" value="1"/>
</dbReference>
<dbReference type="InterPro" id="IPR050428">
    <property type="entry name" value="TCS_sensor_his_kinase"/>
</dbReference>
<feature type="domain" description="HAMP" evidence="13">
    <location>
        <begin position="198"/>
        <end position="252"/>
    </location>
</feature>
<evidence type="ECO:0000313" key="14">
    <source>
        <dbReference type="EMBL" id="HHE55427.1"/>
    </source>
</evidence>
<evidence type="ECO:0000256" key="10">
    <source>
        <dbReference type="ARBA" id="ARBA00023136"/>
    </source>
</evidence>
<reference evidence="14" key="1">
    <citation type="journal article" date="2020" name="mSystems">
        <title>Genome- and Community-Level Interaction Insights into Carbon Utilization and Element Cycling Functions of Hydrothermarchaeota in Hydrothermal Sediment.</title>
        <authorList>
            <person name="Zhou Z."/>
            <person name="Liu Y."/>
            <person name="Xu W."/>
            <person name="Pan J."/>
            <person name="Luo Z.H."/>
            <person name="Li M."/>
        </authorList>
    </citation>
    <scope>NUCLEOTIDE SEQUENCE [LARGE SCALE GENOMIC DNA]</scope>
    <source>
        <strain evidence="14">HyVt-76</strain>
    </source>
</reference>
<evidence type="ECO:0000256" key="9">
    <source>
        <dbReference type="ARBA" id="ARBA00023012"/>
    </source>
</evidence>
<feature type="domain" description="Histidine kinase" evidence="12">
    <location>
        <begin position="260"/>
        <end position="467"/>
    </location>
</feature>
<dbReference type="GO" id="GO:0000155">
    <property type="term" value="F:phosphorelay sensor kinase activity"/>
    <property type="evidence" value="ECO:0007669"/>
    <property type="project" value="InterPro"/>
</dbReference>
<keyword evidence="6 11" id="KW-0812">Transmembrane</keyword>
<evidence type="ECO:0000256" key="7">
    <source>
        <dbReference type="ARBA" id="ARBA00022777"/>
    </source>
</evidence>
<sequence>MVKDILLLKNKYFTSSSRRIILFNTFTMLIFYGIFNAFFLVLLNRDLEKEIDLALIHEMDHFQTAIDVVGDSIEFINKDELTERGLRELTEKPYFLQVLDKTGRILHQSPNTRFLSGIPVHFPLYFDTLTFANYYVDQFTLRTCYAPIKENGKIYGYIQLSTPKSAGKKLISNVIFFDLITFPLVLLVILGIAYMNAQQYLAPIRKIIAVTRRISATDLSQRLDYEADPEDEMGQLRETLNHLFDRLEKQIKQIAQFTDNAAHQLMSPLTILKTELEFITRRKHSNPDCAQSFQVLIEQTDRMIKIINTLLIIAKDDVVHQIESSIISVNKIIDQLKTYYPERVDFSVPKNSLFLKGNPEYFSMAIQNLIDNALKYSEEDSTVKVQVMRKNKYLKITVIDEGIGIPDFEKNRIFERFYRSETANSKKGFGLGLSLVQTVVKQMNGSIKVKDNKPRGTIFELKFKLLHLE</sequence>
<keyword evidence="9" id="KW-0902">Two-component regulatory system</keyword>
<organism evidence="14">
    <name type="scientific">Caldithrix abyssi</name>
    <dbReference type="NCBI Taxonomy" id="187145"/>
    <lineage>
        <taxon>Bacteria</taxon>
        <taxon>Pseudomonadati</taxon>
        <taxon>Calditrichota</taxon>
        <taxon>Calditrichia</taxon>
        <taxon>Calditrichales</taxon>
        <taxon>Calditrichaceae</taxon>
        <taxon>Caldithrix</taxon>
    </lineage>
</organism>
<accession>A0A7V5H4G2</accession>
<dbReference type="EC" id="2.7.13.3" evidence="3"/>
<dbReference type="PRINTS" id="PR00344">
    <property type="entry name" value="BCTRLSENSOR"/>
</dbReference>
<evidence type="ECO:0000256" key="3">
    <source>
        <dbReference type="ARBA" id="ARBA00012438"/>
    </source>
</evidence>
<dbReference type="PROSITE" id="PS50109">
    <property type="entry name" value="HIS_KIN"/>
    <property type="match status" value="1"/>
</dbReference>
<dbReference type="SMART" id="SM00304">
    <property type="entry name" value="HAMP"/>
    <property type="match status" value="1"/>
</dbReference>
<dbReference type="Pfam" id="PF02518">
    <property type="entry name" value="HATPase_c"/>
    <property type="match status" value="1"/>
</dbReference>
<keyword evidence="7" id="KW-0418">Kinase</keyword>
<dbReference type="InterPro" id="IPR004358">
    <property type="entry name" value="Sig_transdc_His_kin-like_C"/>
</dbReference>
<keyword evidence="8 11" id="KW-1133">Transmembrane helix</keyword>